<dbReference type="Proteomes" id="UP001230035">
    <property type="component" value="Unassembled WGS sequence"/>
</dbReference>
<evidence type="ECO:0000259" key="2">
    <source>
        <dbReference type="PROSITE" id="PS50853"/>
    </source>
</evidence>
<dbReference type="CDD" id="cd00063">
    <property type="entry name" value="FN3"/>
    <property type="match status" value="2"/>
</dbReference>
<dbReference type="Pfam" id="PF00041">
    <property type="entry name" value="fn3"/>
    <property type="match status" value="2"/>
</dbReference>
<feature type="domain" description="Fibronectin type-III" evidence="2">
    <location>
        <begin position="585"/>
        <end position="679"/>
    </location>
</feature>
<protein>
    <submittedName>
        <fullName evidence="3">T9SS sorting signal type C domain-containing protein</fullName>
    </submittedName>
</protein>
<organism evidence="3 4">
    <name type="scientific">Flavobacterium sedimenticola</name>
    <dbReference type="NCBI Taxonomy" id="3043286"/>
    <lineage>
        <taxon>Bacteria</taxon>
        <taxon>Pseudomonadati</taxon>
        <taxon>Bacteroidota</taxon>
        <taxon>Flavobacteriia</taxon>
        <taxon>Flavobacteriales</taxon>
        <taxon>Flavobacteriaceae</taxon>
        <taxon>Flavobacterium</taxon>
    </lineage>
</organism>
<reference evidence="3 4" key="1">
    <citation type="submission" date="2023-05" db="EMBL/GenBank/DDBJ databases">
        <title>Flavobacterium sedimenti sp. nov., isolated from the sediment.</title>
        <authorList>
            <person name="Wu N."/>
        </authorList>
    </citation>
    <scope>NUCLEOTIDE SEQUENCE [LARGE SCALE GENOMIC DNA]</scope>
    <source>
        <strain evidence="3 4">YZ-48</strain>
    </source>
</reference>
<dbReference type="InterPro" id="IPR035914">
    <property type="entry name" value="Sperma_CUB_dom_sf"/>
</dbReference>
<dbReference type="SUPFAM" id="SSF81296">
    <property type="entry name" value="E set domains"/>
    <property type="match status" value="1"/>
</dbReference>
<dbReference type="InterPro" id="IPR003961">
    <property type="entry name" value="FN3_dom"/>
</dbReference>
<dbReference type="RefSeq" id="WP_283238357.1">
    <property type="nucleotide sequence ID" value="NZ_JASGBP010000002.1"/>
</dbReference>
<feature type="transmembrane region" description="Helical" evidence="1">
    <location>
        <begin position="12"/>
        <end position="35"/>
    </location>
</feature>
<proteinExistence type="predicted"/>
<dbReference type="CDD" id="cd00603">
    <property type="entry name" value="IPT_PCSR"/>
    <property type="match status" value="1"/>
</dbReference>
<dbReference type="PROSITE" id="PS50853">
    <property type="entry name" value="FN3"/>
    <property type="match status" value="2"/>
</dbReference>
<dbReference type="Gene3D" id="2.60.120.290">
    <property type="entry name" value="Spermadhesin, CUB domain"/>
    <property type="match status" value="2"/>
</dbReference>
<keyword evidence="1" id="KW-0812">Transmembrane</keyword>
<keyword evidence="1" id="KW-0472">Membrane</keyword>
<dbReference type="SMART" id="SM00060">
    <property type="entry name" value="FN3"/>
    <property type="match status" value="2"/>
</dbReference>
<dbReference type="InterPro" id="IPR013783">
    <property type="entry name" value="Ig-like_fold"/>
</dbReference>
<feature type="domain" description="Fibronectin type-III" evidence="2">
    <location>
        <begin position="344"/>
        <end position="437"/>
    </location>
</feature>
<gene>
    <name evidence="3" type="ORF">QHT84_04495</name>
</gene>
<comment type="caution">
    <text evidence="3">The sequence shown here is derived from an EMBL/GenBank/DDBJ whole genome shotgun (WGS) entry which is preliminary data.</text>
</comment>
<sequence>MKKTLLIAPSNAVFYTKTFLLNFFFWIGVLTLGTFQKAQAQCPGPYQVFEGVPANFAAMTGWNTSGGIDVIIDNGGAGFNRSGWYSLANFGGPGEYVDTPVIATPLTFAFYASDVAGAGGNYDVQINDGTNGWQSLSIAGNRTNYGVSSFVLPAMSGPGVWDLVSFTFGNAAQPGYSNSNVQFRIIDNSGGMAFDDISWTSKIAADNTIIIPVLGTSPTNCTQSMTTGQQLTFYDNGGASDAYAGYQENTVTFTAINPADKIKITFNSFFATSPFEFYVHDGATTASPAFPQVNGYSGSSNPSPVTYISTGSSLTIYYYSDDFSLSDPGFNITVLCESGSTCFTPSNPLTGSVTTTTANVSWTAASGTPPGYDIFYSTNSAATPGAPQFTNVTSPFNITGLTGGTTYYYWVRSNCGATQSAWVGPSAAFTTICTPVGVPYIENFNGQATNAIPTCTYTDSPANWLVNLTNGNLYCAVGATNFYTKPVTLTGGTEYRLTYDFSAALGTANFNVYYGTTNTTPTTGTINTLLFSHIGAGSIASNIINFTPGSSGTYYIRFQLASTSNAPNTQFNLDNIVLVEETCKPPTAVTASGVTASAANISWTAPAIAPSNGYQYYINTTNSTPSYSVTVTGATAAGVTTAALSGLTASTTFYVWVRSNCGGFFSGWSLVTSFTTSAGALPVLISQGGSVTQCDYSFFDSGGAAGNYVDNESYQITLYPGVVGTKVKVVFSSFSTENNYDGLMIYNGNSTGAPLISSGLGAGFNAATCPAGSFRGSTSPGTVISTAADGSLTFVYRTDFSIVSSGWAAFVSCVISPTITSFTPANNNCGTANTVVTITGTNFTGVNSVRFNGIAAAFTVVNSTTITATVPASATSGLITVSTPTATGVSATSFIVQAPPPVTTGVTVCPGGSGTISSSTVCNGFVNSGTSLSGNLTAGVDATAPRPTPPGGNSTTCSFTSGAVRNYVAIQFQVSISGTYTFGGASGFDLMGYITTGSFTPGSCATGTYIVGDDDSNGGLQPRLTITLTAGVTYTLYTTTWSTITGNVTGPFNWTITPPVGGQIMLQGNPSIQWFTAASGGTAIGSGSPFNPVGVAGSGLANTSTPGTWTYYAECSSNPGCRTATTFVIGGAVGGTASANQSICSGAFADLTLTGNTGTVVKWQYASDAAFTVGVTDIAASASTTLTSAQIGSFSGTRYYRAEVTQGGCANVYSTVVTLSNSKTVWNGSAWSSGAPTATVGAEFQGNFTSSVNASPTGNISACSVTITSGTVIFDIGTLTVQNQVTVSGGSLTFEDDASLYQVNNVANAVGVYSGGNTGSITSKRDSAPMFRYDYTYWSTPVNPQTLLAVSPTSPTSLAYEYDGATSTWVYFNPSGNMIPGKGYIFRAPIGFNLSPGTPLVHTASFVGVPNNGTISVPIFGGANEMNLLGNPYPSALDANDFINGNPNVNGTLYFWTHNTQSTAPYQYNQSDYALYNLGGGVAAGTTGAGNNSVPTRYIGSGQGFFVKGLTSGPAVFNNSMREPGNNTQFYRNVSEQQNANELEKHRYWLDITSASGAFKQLMVGYIQTATNEIDRLFDGEMVDAGNAISLYTKVNDVKLSIQGRALPFEVNDTIPLGFKSTEASTYTITLSAFDGLFMNQTVYLEDTLLGVIHNLNEAPYTFTTEAGSFDQRFILRYTTEALGVTNPIFNENTVVVYRNETGLHINSGAVNMKNVTIFDIRGRQIATQKQIGTTHAVFTTLPTTQQVLLVKIESENGITVTKKVVY</sequence>
<dbReference type="InterPro" id="IPR036116">
    <property type="entry name" value="FN3_sf"/>
</dbReference>
<dbReference type="Gene3D" id="2.60.40.10">
    <property type="entry name" value="Immunoglobulins"/>
    <property type="match status" value="3"/>
</dbReference>
<dbReference type="SUPFAM" id="SSF49265">
    <property type="entry name" value="Fibronectin type III"/>
    <property type="match status" value="1"/>
</dbReference>
<dbReference type="SUPFAM" id="SSF49854">
    <property type="entry name" value="Spermadhesin, CUB domain"/>
    <property type="match status" value="1"/>
</dbReference>
<evidence type="ECO:0000313" key="3">
    <source>
        <dbReference type="EMBL" id="MDI9256667.1"/>
    </source>
</evidence>
<evidence type="ECO:0000313" key="4">
    <source>
        <dbReference type="Proteomes" id="UP001230035"/>
    </source>
</evidence>
<accession>A0ABT6XP98</accession>
<dbReference type="EMBL" id="JASGBP010000002">
    <property type="protein sequence ID" value="MDI9256667.1"/>
    <property type="molecule type" value="Genomic_DNA"/>
</dbReference>
<name>A0ABT6XP98_9FLAO</name>
<dbReference type="InterPro" id="IPR014756">
    <property type="entry name" value="Ig_E-set"/>
</dbReference>
<dbReference type="NCBIfam" id="NF033708">
    <property type="entry name" value="T9SS_Cterm_ChiA"/>
    <property type="match status" value="1"/>
</dbReference>
<keyword evidence="4" id="KW-1185">Reference proteome</keyword>
<evidence type="ECO:0000256" key="1">
    <source>
        <dbReference type="SAM" id="Phobius"/>
    </source>
</evidence>
<keyword evidence="1" id="KW-1133">Transmembrane helix</keyword>